<dbReference type="InterPro" id="IPR017868">
    <property type="entry name" value="Filamin/ABP280_repeat-like"/>
</dbReference>
<feature type="chain" id="PRO_5027679523" evidence="4">
    <location>
        <begin position="21"/>
        <end position="1512"/>
    </location>
</feature>
<dbReference type="RefSeq" id="XP_028131507.1">
    <property type="nucleotide sequence ID" value="XM_028275706.1"/>
</dbReference>
<dbReference type="InterPro" id="IPR036872">
    <property type="entry name" value="CH_dom_sf"/>
</dbReference>
<dbReference type="EnsemblMetazoa" id="XM_028275706.2">
    <property type="protein sequence ID" value="XP_028131507.1"/>
    <property type="gene ID" value="LOC114327173"/>
</dbReference>
<dbReference type="SUPFAM" id="SSF81296">
    <property type="entry name" value="E set domains"/>
    <property type="match status" value="1"/>
</dbReference>
<evidence type="ECO:0000256" key="4">
    <source>
        <dbReference type="SAM" id="SignalP"/>
    </source>
</evidence>
<feature type="signal peptide" evidence="4">
    <location>
        <begin position="1"/>
        <end position="20"/>
    </location>
</feature>
<dbReference type="Proteomes" id="UP001652700">
    <property type="component" value="Unplaced"/>
</dbReference>
<accession>A0A6P7F9P4</accession>
<evidence type="ECO:0000256" key="2">
    <source>
        <dbReference type="SAM" id="MobiDB-lite"/>
    </source>
</evidence>
<evidence type="ECO:0000313" key="7">
    <source>
        <dbReference type="RefSeq" id="XP_028131507.1"/>
    </source>
</evidence>
<keyword evidence="3" id="KW-0812">Transmembrane</keyword>
<dbReference type="Gene3D" id="2.60.40.10">
    <property type="entry name" value="Immunoglobulins"/>
    <property type="match status" value="1"/>
</dbReference>
<feature type="repeat" description="Filamin" evidence="1">
    <location>
        <begin position="197"/>
        <end position="345"/>
    </location>
</feature>
<feature type="compositionally biased region" description="Basic and acidic residues" evidence="2">
    <location>
        <begin position="723"/>
        <end position="738"/>
    </location>
</feature>
<evidence type="ECO:0000256" key="3">
    <source>
        <dbReference type="SAM" id="Phobius"/>
    </source>
</evidence>
<dbReference type="InterPro" id="IPR014756">
    <property type="entry name" value="Ig_E-set"/>
</dbReference>
<evidence type="ECO:0000313" key="6">
    <source>
        <dbReference type="Proteomes" id="UP001652700"/>
    </source>
</evidence>
<evidence type="ECO:0000256" key="1">
    <source>
        <dbReference type="PROSITE-ProRule" id="PRU00087"/>
    </source>
</evidence>
<dbReference type="InParanoid" id="A0A6P7F9P4"/>
<keyword evidence="3" id="KW-0472">Membrane</keyword>
<evidence type="ECO:0000313" key="5">
    <source>
        <dbReference type="EnsemblMetazoa" id="XP_028131507.1"/>
    </source>
</evidence>
<protein>
    <submittedName>
        <fullName evidence="7">Uncharacterized protein MAL13P1.304-like isoform X1</fullName>
    </submittedName>
</protein>
<organism evidence="7">
    <name type="scientific">Diabrotica virgifera virgifera</name>
    <name type="common">western corn rootworm</name>
    <dbReference type="NCBI Taxonomy" id="50390"/>
    <lineage>
        <taxon>Eukaryota</taxon>
        <taxon>Metazoa</taxon>
        <taxon>Ecdysozoa</taxon>
        <taxon>Arthropoda</taxon>
        <taxon>Hexapoda</taxon>
        <taxon>Insecta</taxon>
        <taxon>Pterygota</taxon>
        <taxon>Neoptera</taxon>
        <taxon>Endopterygota</taxon>
        <taxon>Coleoptera</taxon>
        <taxon>Polyphaga</taxon>
        <taxon>Cucujiformia</taxon>
        <taxon>Chrysomeloidea</taxon>
        <taxon>Chrysomelidae</taxon>
        <taxon>Galerucinae</taxon>
        <taxon>Diabroticina</taxon>
        <taxon>Diabroticites</taxon>
        <taxon>Diabrotica</taxon>
    </lineage>
</organism>
<dbReference type="OrthoDB" id="10012602at2759"/>
<reference evidence="5" key="2">
    <citation type="submission" date="2025-05" db="UniProtKB">
        <authorList>
            <consortium name="EnsemblMetazoa"/>
        </authorList>
    </citation>
    <scope>IDENTIFICATION</scope>
</reference>
<dbReference type="PROSITE" id="PS50194">
    <property type="entry name" value="FILAMIN_REPEAT"/>
    <property type="match status" value="1"/>
</dbReference>
<keyword evidence="4" id="KW-0732">Signal</keyword>
<reference evidence="7" key="1">
    <citation type="submission" date="2025-04" db="UniProtKB">
        <authorList>
            <consortium name="RefSeq"/>
        </authorList>
    </citation>
    <scope>IDENTIFICATION</scope>
    <source>
        <tissue evidence="7">Whole insect</tissue>
    </source>
</reference>
<proteinExistence type="predicted"/>
<dbReference type="KEGG" id="dvv:114327173"/>
<keyword evidence="3" id="KW-1133">Transmembrane helix</keyword>
<dbReference type="SUPFAM" id="SSF47576">
    <property type="entry name" value="Calponin-homology domain, CH-domain"/>
    <property type="match status" value="1"/>
</dbReference>
<name>A0A6P7F9P4_DIAVI</name>
<gene>
    <name evidence="7" type="primary">LOC114327173</name>
</gene>
<dbReference type="GeneID" id="114327173"/>
<dbReference type="InterPro" id="IPR013783">
    <property type="entry name" value="Ig-like_fold"/>
</dbReference>
<feature type="region of interest" description="Disordered" evidence="2">
    <location>
        <begin position="723"/>
        <end position="745"/>
    </location>
</feature>
<feature type="transmembrane region" description="Helical" evidence="3">
    <location>
        <begin position="36"/>
        <end position="55"/>
    </location>
</feature>
<sequence>MLVIIVAVIWMVSIFHNALSSEVVPEAKQIEYKSSRFSVGFHVLLPVAGLILVAFGRKQIFEKLINQIDKRCLTVLCPRFIKKEALLKWASGRLPPTWSSHYTKTLSGGIEDLWRDGSLLCTLINASIPGACPNPHRHWKKPPVHAQAMAYKYFGVIPIFSNEDLQKALSSQLERKFIKYLSEIQISMNKIAENNEKEKKITERYIVRGMGVFSGEQYKMAEFYVYLDENCDDDNESNIIIQIRGPFGSFGEAISPKLINRKRKFTRKIKSRRRSSIKLIENLQSFQWNFSRSQKKVPSEEIDVEATLENDRIKVCYIPKNYGMYEINMIAGGELIKGCPFNVHIFVNEKNESEVTLKSLRHSRTVRKVIDSSEEKMSSTISQAIQEEIFEEKQLIHKSSFNFKEVVDEITKHGTIFEGLIDDKNNNCERKLEVTTKDTDSLNGTEICDPISGGSNIFESSGKGNYNKCETETPITNINENKSDVLVNEPVILPVDMEPNLKNSTQKNVDPVEITPSKLTEENNNIADSFSTFILNEIYLKEDQTCFNNSLERNTGRRDMNENKTDTDNNIESGVKVKNTYTNIINQNGNIRNNNHIKDLIELKHNVNKELLAKNNEKIDETKDTLIQNNAYTKNTYNNISPVTNHIFKEKGKIIDKQINDKPNLIVDETNNLDKDVLTNNETKENDEKTKSNYQSNIVFASSHFKAQNRVLQLKHSFENKYIPKEKSNSDKSRETKLPNKSMSNKFDKLNVTNNIFESQVEETKIKNTVMYGANKVSKPKEYEEKGRNQENELASRIQKFFGKTSSNIDTESYSDTEIPSNNVIPHEENEKIQESELASRIQTFFGKNSSNADKDTYSDIEVSSNNVTPHEENQQNQENELASRIQKFFGKTSSTIKETYSDIEIPDKNKSNNVTPLANHANDYVLNKQFAKFKANNNESKPIFVNKQQVAAIDKKQLDHNNCTSYVCQPRYMENVNVNKIKIPERFIDPPTKNCMYRLDDKYFKNILNESNKVTQKTNTREELDKKESCDNSIKNKSPNDCIESCDKYEMNNNSIKQRIQMYLETNSVPNNFKIVTKDTSPICLDHIVPEVEGFPKTVAERRKIFAQSSLGSESNSKNSSFSENESSLGSSIKKFKIEDLTFLNALNDSVVSPNEDWSLCSTVSMPNLSIESEWSPMSSVKDKKFFWENVSSRSSSSISNKSLSPNKMKKTFSELERSKLIWKKPDESISVKETFKENVTSSGNMLGKSADDILSMTESLAHQHNKKYQSVDDSLNKCTVLSIEERKKMLLKQAYVHEKTNKEKIKQMKKMVYKPDLKDVSQEKVKETVTFSPISEKIKRYNSVVQLPTQEKKLPKSTQIRKAKSFHIRTTTKQTEESDKSSIGHFKQTIKYFKNLEKQSQTVKVKLPSTSSHLENISPTVRYRTGSLNLPKVSDKFSVHNLYDDVFGHNHSFKGTPNRSALVEALATLTRNPSKYDMSEKAEDDIQYDLFKHVKRRRRKSLKSIFDIYY</sequence>
<keyword evidence="6" id="KW-1185">Reference proteome</keyword>